<keyword evidence="2" id="KW-0227">DNA damage</keyword>
<dbReference type="AlphaFoldDB" id="A0A0W0R0S0"/>
<evidence type="ECO:0000259" key="8">
    <source>
        <dbReference type="Pfam" id="PF00717"/>
    </source>
</evidence>
<evidence type="ECO:0000313" key="9">
    <source>
        <dbReference type="EMBL" id="KTC64537.1"/>
    </source>
</evidence>
<keyword evidence="10" id="KW-0614">Plasmid</keyword>
<dbReference type="NCBIfam" id="NF007621">
    <property type="entry name" value="PRK10276.1"/>
    <property type="match status" value="1"/>
</dbReference>
<dbReference type="SUPFAM" id="SSF51306">
    <property type="entry name" value="LexA/Signal peptidase"/>
    <property type="match status" value="1"/>
</dbReference>
<evidence type="ECO:0000313" key="11">
    <source>
        <dbReference type="Proteomes" id="UP000054859"/>
    </source>
</evidence>
<dbReference type="GO" id="GO:0006281">
    <property type="term" value="P:DNA repair"/>
    <property type="evidence" value="ECO:0007669"/>
    <property type="project" value="UniProtKB-KW"/>
</dbReference>
<keyword evidence="11" id="KW-1185">Reference proteome</keyword>
<dbReference type="InterPro" id="IPR006197">
    <property type="entry name" value="Peptidase_S24_LexA"/>
</dbReference>
<comment type="similarity">
    <text evidence="1 7">Belongs to the peptidase S24 family.</text>
</comment>
<dbReference type="GO" id="GO:0006355">
    <property type="term" value="P:regulation of DNA-templated transcription"/>
    <property type="evidence" value="ECO:0007669"/>
    <property type="project" value="InterPro"/>
</dbReference>
<evidence type="ECO:0000313" key="10">
    <source>
        <dbReference type="EMBL" id="VEH85904.1"/>
    </source>
</evidence>
<proteinExistence type="inferred from homology"/>
<dbReference type="InterPro" id="IPR039418">
    <property type="entry name" value="LexA-like"/>
</dbReference>
<dbReference type="CDD" id="cd06529">
    <property type="entry name" value="S24_LexA-like"/>
    <property type="match status" value="1"/>
</dbReference>
<sequence>MAIKTNNVGRPKGLNAYGESTKPMRIPLSKIPQVLALIKNSAGYKLPLYSSKVSAGFPSPADDYIETKLDLNEFLIQHPSSTFIVKASGDSMIGASIQSGDLLIVDKSIEPTHGKIVIASLNGELTVKRLQKQGGKTQLVAENTSYSPIDITENMDMVIWGVVTHIIHEAR</sequence>
<dbReference type="PANTHER" id="PTHR33516:SF2">
    <property type="entry name" value="LEXA REPRESSOR-RELATED"/>
    <property type="match status" value="1"/>
</dbReference>
<reference evidence="10 12" key="2">
    <citation type="submission" date="2018-12" db="EMBL/GenBank/DDBJ databases">
        <authorList>
            <consortium name="Pathogen Informatics"/>
        </authorList>
    </citation>
    <scope>NUCLEOTIDE SEQUENCE [LARGE SCALE GENOMIC DNA]</scope>
    <source>
        <strain evidence="10 12">NCTC12735</strain>
        <plasmid evidence="12">24</plasmid>
    </source>
</reference>
<geneLocation type="plasmid" evidence="10 12">
    <name>24</name>
</geneLocation>
<dbReference type="EMBL" id="LR134433">
    <property type="protein sequence ID" value="VEH85904.1"/>
    <property type="molecule type" value="Genomic_DNA"/>
</dbReference>
<organism evidence="9 11">
    <name type="scientific">Legionella adelaidensis</name>
    <dbReference type="NCBI Taxonomy" id="45056"/>
    <lineage>
        <taxon>Bacteria</taxon>
        <taxon>Pseudomonadati</taxon>
        <taxon>Pseudomonadota</taxon>
        <taxon>Gammaproteobacteria</taxon>
        <taxon>Legionellales</taxon>
        <taxon>Legionellaceae</taxon>
        <taxon>Legionella</taxon>
    </lineage>
</organism>
<evidence type="ECO:0000256" key="5">
    <source>
        <dbReference type="ARBA" id="ARBA00023204"/>
    </source>
</evidence>
<dbReference type="KEGG" id="ladl:NCTC12735_01548"/>
<dbReference type="InterPro" id="IPR015927">
    <property type="entry name" value="Peptidase_S24_S26A/B/C"/>
</dbReference>
<dbReference type="Proteomes" id="UP000054859">
    <property type="component" value="Unassembled WGS sequence"/>
</dbReference>
<keyword evidence="4 7" id="KW-0068">Autocatalytic cleavage</keyword>
<dbReference type="GO" id="GO:0016787">
    <property type="term" value="F:hydrolase activity"/>
    <property type="evidence" value="ECO:0007669"/>
    <property type="project" value="UniProtKB-KW"/>
</dbReference>
<feature type="domain" description="Peptidase S24/S26A/S26B/S26C" evidence="8">
    <location>
        <begin position="47"/>
        <end position="163"/>
    </location>
</feature>
<evidence type="ECO:0000256" key="2">
    <source>
        <dbReference type="ARBA" id="ARBA00022763"/>
    </source>
</evidence>
<dbReference type="GO" id="GO:0009432">
    <property type="term" value="P:SOS response"/>
    <property type="evidence" value="ECO:0007669"/>
    <property type="project" value="UniProtKB-KW"/>
</dbReference>
<dbReference type="OrthoDB" id="9787787at2"/>
<name>A0A0W0R0S0_9GAMM</name>
<dbReference type="PRINTS" id="PR00726">
    <property type="entry name" value="LEXASERPTASE"/>
</dbReference>
<evidence type="ECO:0000256" key="3">
    <source>
        <dbReference type="ARBA" id="ARBA00022801"/>
    </source>
</evidence>
<dbReference type="RefSeq" id="WP_058462900.1">
    <property type="nucleotide sequence ID" value="NZ_CAAAHS010000006.1"/>
</dbReference>
<dbReference type="GO" id="GO:0003677">
    <property type="term" value="F:DNA binding"/>
    <property type="evidence" value="ECO:0007669"/>
    <property type="project" value="InterPro"/>
</dbReference>
<keyword evidence="5" id="KW-0234">DNA repair</keyword>
<evidence type="ECO:0000256" key="1">
    <source>
        <dbReference type="ARBA" id="ARBA00007484"/>
    </source>
</evidence>
<dbReference type="PANTHER" id="PTHR33516">
    <property type="entry name" value="LEXA REPRESSOR"/>
    <property type="match status" value="1"/>
</dbReference>
<protein>
    <submittedName>
        <fullName evidence="9">LexA repressor</fullName>
    </submittedName>
    <submittedName>
        <fullName evidence="10">SOS (Error prone) mutagenesis protein UmuD (RumA)</fullName>
        <ecNumber evidence="10">3.4.21.-</ecNumber>
    </submittedName>
</protein>
<accession>A0A0W0R0S0</accession>
<dbReference type="STRING" id="45056.Lade_1831"/>
<dbReference type="Proteomes" id="UP000281170">
    <property type="component" value="Plasmid 24"/>
</dbReference>
<evidence type="ECO:0000313" key="12">
    <source>
        <dbReference type="Proteomes" id="UP000281170"/>
    </source>
</evidence>
<dbReference type="EC" id="3.4.21.-" evidence="10"/>
<reference evidence="9 11" key="1">
    <citation type="submission" date="2015-11" db="EMBL/GenBank/DDBJ databases">
        <title>Identification of large and diverse effector repertoires of 38 Legionella species.</title>
        <authorList>
            <person name="Burstein D."/>
            <person name="Amaro F."/>
            <person name="Zusman T."/>
            <person name="Lifshitz Z."/>
            <person name="Cohen O."/>
            <person name="Gilbert J.A."/>
            <person name="Pupko T."/>
            <person name="Shuman H.A."/>
            <person name="Segal G."/>
        </authorList>
    </citation>
    <scope>NUCLEOTIDE SEQUENCE [LARGE SCALE GENOMIC DNA]</scope>
    <source>
        <strain evidence="9 11">1762-AUS-E</strain>
    </source>
</reference>
<dbReference type="InterPro" id="IPR036286">
    <property type="entry name" value="LexA/Signal_pep-like_sf"/>
</dbReference>
<evidence type="ECO:0000256" key="4">
    <source>
        <dbReference type="ARBA" id="ARBA00022813"/>
    </source>
</evidence>
<dbReference type="InterPro" id="IPR050077">
    <property type="entry name" value="LexA_repressor"/>
</dbReference>
<dbReference type="Gene3D" id="2.10.109.10">
    <property type="entry name" value="Umud Fragment, subunit A"/>
    <property type="match status" value="1"/>
</dbReference>
<gene>
    <name evidence="9" type="primary">lexA_1</name>
    <name evidence="10" type="synonym">umuD</name>
    <name evidence="9" type="ORF">Lade_1831</name>
    <name evidence="10" type="ORF">NCTC12735_01548</name>
</gene>
<keyword evidence="6" id="KW-0742">SOS response</keyword>
<dbReference type="Pfam" id="PF00717">
    <property type="entry name" value="Peptidase_S24"/>
    <property type="match status" value="1"/>
</dbReference>
<evidence type="ECO:0000256" key="7">
    <source>
        <dbReference type="RuleBase" id="RU003991"/>
    </source>
</evidence>
<keyword evidence="3 7" id="KW-0378">Hydrolase</keyword>
<dbReference type="EMBL" id="LNKA01000019">
    <property type="protein sequence ID" value="KTC64537.1"/>
    <property type="molecule type" value="Genomic_DNA"/>
</dbReference>
<evidence type="ECO:0000256" key="6">
    <source>
        <dbReference type="ARBA" id="ARBA00023236"/>
    </source>
</evidence>
<dbReference type="PATRIC" id="fig|45056.6.peg.1892"/>